<dbReference type="SUPFAM" id="SSF55347">
    <property type="entry name" value="Glyceraldehyde-3-phosphate dehydrogenase-like, C-terminal domain"/>
    <property type="match status" value="1"/>
</dbReference>
<dbReference type="Pfam" id="PF01408">
    <property type="entry name" value="GFO_IDH_MocA"/>
    <property type="match status" value="1"/>
</dbReference>
<dbReference type="RefSeq" id="WP_188691920.1">
    <property type="nucleotide sequence ID" value="NZ_BMIR01000006.1"/>
</dbReference>
<keyword evidence="4" id="KW-1185">Reference proteome</keyword>
<dbReference type="SUPFAM" id="SSF51735">
    <property type="entry name" value="NAD(P)-binding Rossmann-fold domains"/>
    <property type="match status" value="1"/>
</dbReference>
<dbReference type="PANTHER" id="PTHR43249">
    <property type="entry name" value="UDP-N-ACETYL-2-AMINO-2-DEOXY-D-GLUCURONATE OXIDASE"/>
    <property type="match status" value="1"/>
</dbReference>
<feature type="domain" description="Gfo/Idh/MocA-like oxidoreductase N-terminal" evidence="1">
    <location>
        <begin position="4"/>
        <end position="117"/>
    </location>
</feature>
<dbReference type="InterPro" id="IPR055170">
    <property type="entry name" value="GFO_IDH_MocA-like_dom"/>
</dbReference>
<dbReference type="PANTHER" id="PTHR43249:SF1">
    <property type="entry name" value="D-GLUCOSIDE 3-DEHYDROGENASE"/>
    <property type="match status" value="1"/>
</dbReference>
<dbReference type="Gene3D" id="3.30.360.10">
    <property type="entry name" value="Dihydrodipicolinate Reductase, domain 2"/>
    <property type="match status" value="1"/>
</dbReference>
<evidence type="ECO:0000259" key="1">
    <source>
        <dbReference type="Pfam" id="PF01408"/>
    </source>
</evidence>
<gene>
    <name evidence="3" type="ORF">GCM10011391_16220</name>
</gene>
<proteinExistence type="predicted"/>
<dbReference type="InterPro" id="IPR036291">
    <property type="entry name" value="NAD(P)-bd_dom_sf"/>
</dbReference>
<dbReference type="Gene3D" id="3.40.50.720">
    <property type="entry name" value="NAD(P)-binding Rossmann-like Domain"/>
    <property type="match status" value="1"/>
</dbReference>
<dbReference type="InterPro" id="IPR052515">
    <property type="entry name" value="Gfo/Idh/MocA_Oxidoreductase"/>
</dbReference>
<name>A0A8J2VRS7_9BACL</name>
<dbReference type="Proteomes" id="UP000628775">
    <property type="component" value="Unassembled WGS sequence"/>
</dbReference>
<sequence>MDKVKVGLIGVGGIGSVHLKHLSQHPDVDSVALCDVNAQAVEEKALAMGSSTFYTDVDDLLMNERLDALFICVPPFAHGDIEEKAAERGIHLLVEKPIELDLDKAYAKADAIERAGILHATGYCLRYIDVLDHAKTYLQDKPIAMIRGYYLGGFVPTPWFRQQDKSGGQLVEQATHVLDLMRYIAGDIERVSANMACRVLNVIDQMTIADVTSVNCRFTSGAIGHLDATLTQPDFRAGLEVLGKDFRVEITFSSVVIIEKGKRTEWTTTQDFYGAQDDAFIQAVKQNDPSFIRAPYSEGLKTLAVTLAANASAKTGESLMLSDFYVAK</sequence>
<dbReference type="InterPro" id="IPR000683">
    <property type="entry name" value="Gfo/Idh/MocA-like_OxRdtase_N"/>
</dbReference>
<organism evidence="3 4">
    <name type="scientific">Pullulanibacillus camelliae</name>
    <dbReference type="NCBI Taxonomy" id="1707096"/>
    <lineage>
        <taxon>Bacteria</taxon>
        <taxon>Bacillati</taxon>
        <taxon>Bacillota</taxon>
        <taxon>Bacilli</taxon>
        <taxon>Bacillales</taxon>
        <taxon>Sporolactobacillaceae</taxon>
        <taxon>Pullulanibacillus</taxon>
    </lineage>
</organism>
<evidence type="ECO:0000259" key="2">
    <source>
        <dbReference type="Pfam" id="PF22725"/>
    </source>
</evidence>
<accession>A0A8J2VRS7</accession>
<evidence type="ECO:0008006" key="5">
    <source>
        <dbReference type="Google" id="ProtNLM"/>
    </source>
</evidence>
<protein>
    <recommendedName>
        <fullName evidence="5">Gfo/Idh/MocA family oxidoreductase</fullName>
    </recommendedName>
</protein>
<dbReference type="GO" id="GO:0000166">
    <property type="term" value="F:nucleotide binding"/>
    <property type="evidence" value="ECO:0007669"/>
    <property type="project" value="InterPro"/>
</dbReference>
<evidence type="ECO:0000313" key="3">
    <source>
        <dbReference type="EMBL" id="GGE38178.1"/>
    </source>
</evidence>
<reference evidence="3" key="2">
    <citation type="submission" date="2020-09" db="EMBL/GenBank/DDBJ databases">
        <authorList>
            <person name="Sun Q."/>
            <person name="Zhou Y."/>
        </authorList>
    </citation>
    <scope>NUCLEOTIDE SEQUENCE</scope>
    <source>
        <strain evidence="3">CGMCC 1.15371</strain>
    </source>
</reference>
<comment type="caution">
    <text evidence="3">The sequence shown here is derived from an EMBL/GenBank/DDBJ whole genome shotgun (WGS) entry which is preliminary data.</text>
</comment>
<dbReference type="Pfam" id="PF22725">
    <property type="entry name" value="GFO_IDH_MocA_C3"/>
    <property type="match status" value="1"/>
</dbReference>
<evidence type="ECO:0000313" key="4">
    <source>
        <dbReference type="Proteomes" id="UP000628775"/>
    </source>
</evidence>
<dbReference type="AlphaFoldDB" id="A0A8J2VRS7"/>
<dbReference type="EMBL" id="BMIR01000006">
    <property type="protein sequence ID" value="GGE38178.1"/>
    <property type="molecule type" value="Genomic_DNA"/>
</dbReference>
<reference evidence="3" key="1">
    <citation type="journal article" date="2014" name="Int. J. Syst. Evol. Microbiol.">
        <title>Complete genome sequence of Corynebacterium casei LMG S-19264T (=DSM 44701T), isolated from a smear-ripened cheese.</title>
        <authorList>
            <consortium name="US DOE Joint Genome Institute (JGI-PGF)"/>
            <person name="Walter F."/>
            <person name="Albersmeier A."/>
            <person name="Kalinowski J."/>
            <person name="Ruckert C."/>
        </authorList>
    </citation>
    <scope>NUCLEOTIDE SEQUENCE</scope>
    <source>
        <strain evidence="3">CGMCC 1.15371</strain>
    </source>
</reference>
<feature type="domain" description="GFO/IDH/MocA-like oxidoreductase" evidence="2">
    <location>
        <begin position="145"/>
        <end position="244"/>
    </location>
</feature>